<keyword evidence="3" id="KW-1185">Reference proteome</keyword>
<evidence type="ECO:0000313" key="2">
    <source>
        <dbReference type="EMBL" id="CAB1460539.1"/>
    </source>
</evidence>
<dbReference type="GO" id="GO:0000779">
    <property type="term" value="C:condensed chromosome, centromeric region"/>
    <property type="evidence" value="ECO:0007669"/>
    <property type="project" value="TreeGrafter"/>
</dbReference>
<name>A0A9N7W2F4_PLEPL</name>
<evidence type="ECO:0000313" key="3">
    <source>
        <dbReference type="Proteomes" id="UP001153269"/>
    </source>
</evidence>
<gene>
    <name evidence="2" type="ORF">PLEPLA_LOCUS48390</name>
</gene>
<dbReference type="GO" id="GO:0007076">
    <property type="term" value="P:mitotic chromosome condensation"/>
    <property type="evidence" value="ECO:0007669"/>
    <property type="project" value="InterPro"/>
</dbReference>
<reference evidence="2" key="1">
    <citation type="submission" date="2020-03" db="EMBL/GenBank/DDBJ databases">
        <authorList>
            <person name="Weist P."/>
        </authorList>
    </citation>
    <scope>NUCLEOTIDE SEQUENCE</scope>
</reference>
<protein>
    <submittedName>
        <fullName evidence="2">Uncharacterized protein</fullName>
    </submittedName>
</protein>
<dbReference type="AlphaFoldDB" id="A0A9N7W2F4"/>
<evidence type="ECO:0000256" key="1">
    <source>
        <dbReference type="SAM" id="MobiDB-lite"/>
    </source>
</evidence>
<comment type="caution">
    <text evidence="2">The sequence shown here is derived from an EMBL/GenBank/DDBJ whole genome shotgun (WGS) entry which is preliminary data.</text>
</comment>
<sequence length="133" mass="15376">MAMVQKKAFIENTVPLIISLKILLEQKRSPALRDLMTYLQVTMQDYRNEVREFFSGDEQLMAEVEFALRTAEKEREMEQQMDTCTLTGDGKTPTAQSMVSNQQDHDPPSRPERHSSHRPPPPTTSGRLEIMYF</sequence>
<feature type="compositionally biased region" description="Polar residues" evidence="1">
    <location>
        <begin position="93"/>
        <end position="102"/>
    </location>
</feature>
<dbReference type="GO" id="GO:0000796">
    <property type="term" value="C:condensin complex"/>
    <property type="evidence" value="ECO:0007669"/>
    <property type="project" value="TreeGrafter"/>
</dbReference>
<proteinExistence type="predicted"/>
<accession>A0A9N7W2F4</accession>
<dbReference type="EMBL" id="CADEAL010004483">
    <property type="protein sequence ID" value="CAB1460539.1"/>
    <property type="molecule type" value="Genomic_DNA"/>
</dbReference>
<dbReference type="PANTHER" id="PTHR14222">
    <property type="entry name" value="CONDENSIN"/>
    <property type="match status" value="1"/>
</dbReference>
<feature type="region of interest" description="Disordered" evidence="1">
    <location>
        <begin position="84"/>
        <end position="126"/>
    </location>
</feature>
<feature type="compositionally biased region" description="Basic and acidic residues" evidence="1">
    <location>
        <begin position="103"/>
        <end position="114"/>
    </location>
</feature>
<dbReference type="GO" id="GO:0010032">
    <property type="term" value="P:meiotic chromosome condensation"/>
    <property type="evidence" value="ECO:0007669"/>
    <property type="project" value="TreeGrafter"/>
</dbReference>
<dbReference type="InterPro" id="IPR026971">
    <property type="entry name" value="CND1/NCAPD3"/>
</dbReference>
<dbReference type="PANTHER" id="PTHR14222:SF1">
    <property type="entry name" value="CONDENSIN-2 COMPLEX SUBUNIT D3"/>
    <property type="match status" value="1"/>
</dbReference>
<dbReference type="Proteomes" id="UP001153269">
    <property type="component" value="Unassembled WGS sequence"/>
</dbReference>
<organism evidence="2 3">
    <name type="scientific">Pleuronectes platessa</name>
    <name type="common">European plaice</name>
    <dbReference type="NCBI Taxonomy" id="8262"/>
    <lineage>
        <taxon>Eukaryota</taxon>
        <taxon>Metazoa</taxon>
        <taxon>Chordata</taxon>
        <taxon>Craniata</taxon>
        <taxon>Vertebrata</taxon>
        <taxon>Euteleostomi</taxon>
        <taxon>Actinopterygii</taxon>
        <taxon>Neopterygii</taxon>
        <taxon>Teleostei</taxon>
        <taxon>Neoteleostei</taxon>
        <taxon>Acanthomorphata</taxon>
        <taxon>Carangaria</taxon>
        <taxon>Pleuronectiformes</taxon>
        <taxon>Pleuronectoidei</taxon>
        <taxon>Pleuronectidae</taxon>
        <taxon>Pleuronectes</taxon>
    </lineage>
</organism>
<dbReference type="GO" id="GO:0042393">
    <property type="term" value="F:histone binding"/>
    <property type="evidence" value="ECO:0007669"/>
    <property type="project" value="TreeGrafter"/>
</dbReference>